<comment type="caution">
    <text evidence="1">The sequence shown here is derived from an EMBL/GenBank/DDBJ whole genome shotgun (WGS) entry which is preliminary data.</text>
</comment>
<dbReference type="PATRIC" id="fig|851.8.peg.1538"/>
<proteinExistence type="predicted"/>
<reference evidence="2" key="1">
    <citation type="submission" date="2016-01" db="EMBL/GenBank/DDBJ databases">
        <authorList>
            <person name="Mitreva M."/>
            <person name="Pepin K.H."/>
            <person name="Mihindukulasuriya K.A."/>
            <person name="Fulton R."/>
            <person name="Fronick C."/>
            <person name="O'Laughlin M."/>
            <person name="Miner T."/>
            <person name="Herter B."/>
            <person name="Rosa B.A."/>
            <person name="Cordes M."/>
            <person name="Tomlinson C."/>
            <person name="Wollam A."/>
            <person name="Palsikar V.B."/>
            <person name="Mardis E.R."/>
            <person name="Wilson R.K."/>
        </authorList>
    </citation>
    <scope>NUCLEOTIDE SEQUENCE [LARGE SCALE GENOMIC DNA]</scope>
    <source>
        <strain evidence="2">MJR7757B</strain>
    </source>
</reference>
<dbReference type="EMBL" id="LRPY01000155">
    <property type="protein sequence ID" value="KXA19070.1"/>
    <property type="molecule type" value="Genomic_DNA"/>
</dbReference>
<organism evidence="1 2">
    <name type="scientific">Fusobacterium nucleatum</name>
    <dbReference type="NCBI Taxonomy" id="851"/>
    <lineage>
        <taxon>Bacteria</taxon>
        <taxon>Fusobacteriati</taxon>
        <taxon>Fusobacteriota</taxon>
        <taxon>Fusobacteriia</taxon>
        <taxon>Fusobacteriales</taxon>
        <taxon>Fusobacteriaceae</taxon>
        <taxon>Fusobacterium</taxon>
    </lineage>
</organism>
<dbReference type="Proteomes" id="UP000070401">
    <property type="component" value="Unassembled WGS sequence"/>
</dbReference>
<dbReference type="AlphaFoldDB" id="A0A133NS03"/>
<evidence type="ECO:0000313" key="1">
    <source>
        <dbReference type="EMBL" id="KXA19070.1"/>
    </source>
</evidence>
<dbReference type="RefSeq" id="WP_060798565.1">
    <property type="nucleotide sequence ID" value="NZ_KQ956729.1"/>
</dbReference>
<keyword evidence="2" id="KW-1185">Reference proteome</keyword>
<accession>A0A133NS03</accession>
<gene>
    <name evidence="1" type="ORF">HMPREF3221_01528</name>
</gene>
<evidence type="ECO:0000313" key="2">
    <source>
        <dbReference type="Proteomes" id="UP000070401"/>
    </source>
</evidence>
<sequence>MTLYKKSNKKIKAIDSKIEEYPIFCFKHLTTNKDYCFKYFQNNKDLEQAKAIILDDIIKLQSKTWLALGMESKKTGFETISYNQLNFKPVNLDLSNDTKLIVFRINGQNWRLIGYKSDNFKSVLHIIGFDFNYTAYKH</sequence>
<protein>
    <submittedName>
        <fullName evidence="1">Uncharacterized protein</fullName>
    </submittedName>
</protein>
<name>A0A133NS03_FUSNU</name>